<dbReference type="SUPFAM" id="SSF53448">
    <property type="entry name" value="Nucleotide-diphospho-sugar transferases"/>
    <property type="match status" value="1"/>
</dbReference>
<dbReference type="PANTHER" id="PTHR43685:SF2">
    <property type="entry name" value="GLYCOSYLTRANSFERASE 2-LIKE DOMAIN-CONTAINING PROTEIN"/>
    <property type="match status" value="1"/>
</dbReference>
<accession>A0A1G1XBL7</accession>
<dbReference type="InterPro" id="IPR001173">
    <property type="entry name" value="Glyco_trans_2-like"/>
</dbReference>
<name>A0A1G1XBL7_9BACT</name>
<dbReference type="Proteomes" id="UP000177941">
    <property type="component" value="Unassembled WGS sequence"/>
</dbReference>
<dbReference type="AlphaFoldDB" id="A0A1G1XBL7"/>
<proteinExistence type="predicted"/>
<dbReference type="CDD" id="cd00761">
    <property type="entry name" value="Glyco_tranf_GTA_type"/>
    <property type="match status" value="1"/>
</dbReference>
<reference evidence="2 3" key="1">
    <citation type="journal article" date="2016" name="Nat. Commun.">
        <title>Thousands of microbial genomes shed light on interconnected biogeochemical processes in an aquifer system.</title>
        <authorList>
            <person name="Anantharaman K."/>
            <person name="Brown C.T."/>
            <person name="Hug L.A."/>
            <person name="Sharon I."/>
            <person name="Castelle C.J."/>
            <person name="Probst A.J."/>
            <person name="Thomas B.C."/>
            <person name="Singh A."/>
            <person name="Wilkins M.J."/>
            <person name="Karaoz U."/>
            <person name="Brodie E.L."/>
            <person name="Williams K.H."/>
            <person name="Hubbard S.S."/>
            <person name="Banfield J.F."/>
        </authorList>
    </citation>
    <scope>NUCLEOTIDE SEQUENCE [LARGE SCALE GENOMIC DNA]</scope>
</reference>
<sequence length="298" mass="33355">MKQTLSVWMPNYNHAAYVGRAIEAVVSQSRLPDEFVVIDDASTDNSKEVLQQYAAKYPWIRIEYSAKNEGVLAIMQRAVETCASDYLFLTAADDFIVPGFFETAMELAEKYPQAGILFGQMKAQSDTGADLYIGKASQYANSQYISSEEYLQYMRDEAPNHSLSAGTIYNANVLREVGGFQTQLGPWTDTFSIQAIALKYGAVYMAQVVSVWVIHTGSVSQVVRKSPLFMFGIIKEAIGVMKSPVFHQYFPDGYVRSWAMKYRITILLQYVAGVLHVSSLATSPVVQSWHKKLLQVVM</sequence>
<organism evidence="2 3">
    <name type="scientific">Candidatus Andersenbacteria bacterium RIFCSPHIGHO2_12_FULL_45_11b</name>
    <dbReference type="NCBI Taxonomy" id="1797282"/>
    <lineage>
        <taxon>Bacteria</taxon>
        <taxon>Candidatus Anderseniibacteriota</taxon>
    </lineage>
</organism>
<evidence type="ECO:0000313" key="2">
    <source>
        <dbReference type="EMBL" id="OGY37291.1"/>
    </source>
</evidence>
<gene>
    <name evidence="2" type="ORF">A3E36_02065</name>
</gene>
<evidence type="ECO:0000259" key="1">
    <source>
        <dbReference type="Pfam" id="PF00535"/>
    </source>
</evidence>
<dbReference type="Pfam" id="PF00535">
    <property type="entry name" value="Glycos_transf_2"/>
    <property type="match status" value="1"/>
</dbReference>
<dbReference type="Gene3D" id="3.90.550.10">
    <property type="entry name" value="Spore Coat Polysaccharide Biosynthesis Protein SpsA, Chain A"/>
    <property type="match status" value="1"/>
</dbReference>
<dbReference type="InterPro" id="IPR050834">
    <property type="entry name" value="Glycosyltransf_2"/>
</dbReference>
<dbReference type="EMBL" id="MHHS01000013">
    <property type="protein sequence ID" value="OGY37291.1"/>
    <property type="molecule type" value="Genomic_DNA"/>
</dbReference>
<protein>
    <recommendedName>
        <fullName evidence="1">Glycosyltransferase 2-like domain-containing protein</fullName>
    </recommendedName>
</protein>
<dbReference type="InterPro" id="IPR029044">
    <property type="entry name" value="Nucleotide-diphossugar_trans"/>
</dbReference>
<evidence type="ECO:0000313" key="3">
    <source>
        <dbReference type="Proteomes" id="UP000177941"/>
    </source>
</evidence>
<feature type="domain" description="Glycosyltransferase 2-like" evidence="1">
    <location>
        <begin position="6"/>
        <end position="133"/>
    </location>
</feature>
<comment type="caution">
    <text evidence="2">The sequence shown here is derived from an EMBL/GenBank/DDBJ whole genome shotgun (WGS) entry which is preliminary data.</text>
</comment>
<dbReference type="PANTHER" id="PTHR43685">
    <property type="entry name" value="GLYCOSYLTRANSFERASE"/>
    <property type="match status" value="1"/>
</dbReference>